<keyword evidence="9" id="KW-0282">Flagellum</keyword>
<dbReference type="AlphaFoldDB" id="D9SEZ3"/>
<dbReference type="RefSeq" id="WP_013293030.1">
    <property type="nucleotide sequence ID" value="NC_014394.1"/>
</dbReference>
<dbReference type="EMBL" id="CP002159">
    <property type="protein sequence ID" value="ADL55090.1"/>
    <property type="molecule type" value="Genomic_DNA"/>
</dbReference>
<comment type="similarity">
    <text evidence="6 7">Belongs to the FliO/MopB family.</text>
</comment>
<dbReference type="eggNOG" id="COG3190">
    <property type="taxonomic scope" value="Bacteria"/>
</dbReference>
<dbReference type="Proteomes" id="UP000001235">
    <property type="component" value="Chromosome"/>
</dbReference>
<feature type="chain" id="PRO_5003128139" description="Flagellar protein" evidence="8">
    <location>
        <begin position="20"/>
        <end position="152"/>
    </location>
</feature>
<evidence type="ECO:0000313" key="9">
    <source>
        <dbReference type="EMBL" id="ADL55090.1"/>
    </source>
</evidence>
<dbReference type="PANTHER" id="PTHR38766:SF1">
    <property type="entry name" value="FLAGELLAR PROTEIN FLIO"/>
    <property type="match status" value="1"/>
</dbReference>
<keyword evidence="3 7" id="KW-1133">Transmembrane helix</keyword>
<evidence type="ECO:0000256" key="3">
    <source>
        <dbReference type="ARBA" id="ARBA00022989"/>
    </source>
</evidence>
<feature type="signal peptide" evidence="8">
    <location>
        <begin position="1"/>
        <end position="19"/>
    </location>
</feature>
<name>D9SEZ3_GALCS</name>
<keyword evidence="8" id="KW-0732">Signal</keyword>
<keyword evidence="9" id="KW-0966">Cell projection</keyword>
<dbReference type="KEGG" id="gca:Galf_1060"/>
<dbReference type="NCBIfam" id="TIGR03500">
    <property type="entry name" value="FliO_TIGR"/>
    <property type="match status" value="1"/>
</dbReference>
<reference evidence="9 10" key="1">
    <citation type="submission" date="2010-08" db="EMBL/GenBank/DDBJ databases">
        <title>Complete sequence of Gallionella capsiferriformans ES-2.</title>
        <authorList>
            <consortium name="US DOE Joint Genome Institute"/>
            <person name="Lucas S."/>
            <person name="Copeland A."/>
            <person name="Lapidus A."/>
            <person name="Cheng J.-F."/>
            <person name="Bruce D."/>
            <person name="Goodwin L."/>
            <person name="Pitluck S."/>
            <person name="Chertkov O."/>
            <person name="Davenport K.W."/>
            <person name="Detter J.C."/>
            <person name="Han C."/>
            <person name="Tapia R."/>
            <person name="Land M."/>
            <person name="Hauser L."/>
            <person name="Chang Y.-J."/>
            <person name="Jeffries C."/>
            <person name="Kyrpides N."/>
            <person name="Ivanova N."/>
            <person name="Mikhailova N."/>
            <person name="Shelobolina E.S."/>
            <person name="Picardal F."/>
            <person name="Roden E."/>
            <person name="Emerson D."/>
            <person name="Woyke T."/>
        </authorList>
    </citation>
    <scope>NUCLEOTIDE SEQUENCE [LARGE SCALE GENOMIC DNA]</scope>
    <source>
        <strain evidence="9 10">ES-2</strain>
    </source>
</reference>
<dbReference type="Pfam" id="PF04347">
    <property type="entry name" value="FliO"/>
    <property type="match status" value="1"/>
</dbReference>
<keyword evidence="5 7" id="KW-0975">Bacterial flagellum</keyword>
<dbReference type="HOGENOM" id="CLU_113213_0_2_4"/>
<keyword evidence="1 7" id="KW-1003">Cell membrane</keyword>
<accession>D9SEZ3</accession>
<protein>
    <recommendedName>
        <fullName evidence="7">Flagellar protein</fullName>
    </recommendedName>
</protein>
<dbReference type="InterPro" id="IPR052205">
    <property type="entry name" value="FliO/MopB"/>
</dbReference>
<dbReference type="GO" id="GO:0005886">
    <property type="term" value="C:plasma membrane"/>
    <property type="evidence" value="ECO:0007669"/>
    <property type="project" value="UniProtKB-SubCell"/>
</dbReference>
<comment type="subcellular location">
    <subcellularLocation>
        <location evidence="7">Cell membrane</location>
    </subcellularLocation>
    <subcellularLocation>
        <location evidence="7">Bacterial flagellum basal body</location>
    </subcellularLocation>
</comment>
<dbReference type="GO" id="GO:0009425">
    <property type="term" value="C:bacterial-type flagellum basal body"/>
    <property type="evidence" value="ECO:0007669"/>
    <property type="project" value="UniProtKB-SubCell"/>
</dbReference>
<keyword evidence="9" id="KW-0969">Cilium</keyword>
<evidence type="ECO:0000256" key="1">
    <source>
        <dbReference type="ARBA" id="ARBA00022475"/>
    </source>
</evidence>
<evidence type="ECO:0000256" key="6">
    <source>
        <dbReference type="ARBA" id="ARBA00037937"/>
    </source>
</evidence>
<evidence type="ECO:0000313" key="10">
    <source>
        <dbReference type="Proteomes" id="UP000001235"/>
    </source>
</evidence>
<dbReference type="GO" id="GO:0044781">
    <property type="term" value="P:bacterial-type flagellum organization"/>
    <property type="evidence" value="ECO:0007669"/>
    <property type="project" value="UniProtKB-UniRule"/>
</dbReference>
<feature type="transmembrane region" description="Helical" evidence="7">
    <location>
        <begin position="38"/>
        <end position="59"/>
    </location>
</feature>
<dbReference type="PANTHER" id="PTHR38766">
    <property type="entry name" value="FLAGELLAR PROTEIN FLIO"/>
    <property type="match status" value="1"/>
</dbReference>
<dbReference type="InterPro" id="IPR022781">
    <property type="entry name" value="Flagellar_biosynth_FliO"/>
</dbReference>
<evidence type="ECO:0000256" key="8">
    <source>
        <dbReference type="SAM" id="SignalP"/>
    </source>
</evidence>
<dbReference type="STRING" id="395494.Galf_1060"/>
<proteinExistence type="inferred from homology"/>
<evidence type="ECO:0000256" key="2">
    <source>
        <dbReference type="ARBA" id="ARBA00022692"/>
    </source>
</evidence>
<evidence type="ECO:0000256" key="5">
    <source>
        <dbReference type="ARBA" id="ARBA00023143"/>
    </source>
</evidence>
<evidence type="ECO:0000256" key="7">
    <source>
        <dbReference type="RuleBase" id="RU362064"/>
    </source>
</evidence>
<evidence type="ECO:0000256" key="4">
    <source>
        <dbReference type="ARBA" id="ARBA00023136"/>
    </source>
</evidence>
<dbReference type="OrthoDB" id="9182371at2"/>
<keyword evidence="10" id="KW-1185">Reference proteome</keyword>
<sequence precursor="true">MPALLSILVALIYSNAAIAAEIARPAYTPPVPSSSGSLLQISFSLLLVLAVIMTIAWLLKRMNIAQHGTGNLLKVVGSIAIGQRERVVMIEVDDTWVLIGVGPGQIRTLHTLPKTDELQDLTTSGSTGTPDNKFASLLSSIIKPRNGNGNAP</sequence>
<keyword evidence="4 7" id="KW-0472">Membrane</keyword>
<keyword evidence="2 7" id="KW-0812">Transmembrane</keyword>
<gene>
    <name evidence="9" type="ordered locus">Galf_1060</name>
</gene>
<organism evidence="9 10">
    <name type="scientific">Gallionella capsiferriformans (strain ES-2)</name>
    <name type="common">Gallionella ferruginea capsiferriformans (strain ES-2)</name>
    <dbReference type="NCBI Taxonomy" id="395494"/>
    <lineage>
        <taxon>Bacteria</taxon>
        <taxon>Pseudomonadati</taxon>
        <taxon>Pseudomonadota</taxon>
        <taxon>Betaproteobacteria</taxon>
        <taxon>Nitrosomonadales</taxon>
        <taxon>Gallionellaceae</taxon>
        <taxon>Gallionella</taxon>
    </lineage>
</organism>